<dbReference type="Pfam" id="PF13639">
    <property type="entry name" value="zf-RING_2"/>
    <property type="match status" value="1"/>
</dbReference>
<comment type="subcellular location">
    <subcellularLocation>
        <location evidence="2">Membrane</location>
        <topology evidence="2">Single-pass membrane protein</topology>
    </subcellularLocation>
</comment>
<evidence type="ECO:0000256" key="4">
    <source>
        <dbReference type="ARBA" id="ARBA00012483"/>
    </source>
</evidence>
<proteinExistence type="inferred from homology"/>
<evidence type="ECO:0000256" key="14">
    <source>
        <dbReference type="ARBA" id="ARBA00024209"/>
    </source>
</evidence>
<feature type="chain" id="PRO_5042858473" description="RING-type E3 ubiquitin transferase" evidence="18">
    <location>
        <begin position="28"/>
        <end position="410"/>
    </location>
</feature>
<dbReference type="GO" id="GO:0008270">
    <property type="term" value="F:zinc ion binding"/>
    <property type="evidence" value="ECO:0007669"/>
    <property type="project" value="UniProtKB-KW"/>
</dbReference>
<feature type="compositionally biased region" description="Pro residues" evidence="16">
    <location>
        <begin position="29"/>
        <end position="49"/>
    </location>
</feature>
<evidence type="ECO:0000256" key="7">
    <source>
        <dbReference type="ARBA" id="ARBA00022723"/>
    </source>
</evidence>
<evidence type="ECO:0000256" key="11">
    <source>
        <dbReference type="ARBA" id="ARBA00022833"/>
    </source>
</evidence>
<dbReference type="Gene3D" id="3.30.40.10">
    <property type="entry name" value="Zinc/RING finger domain, C3HC4 (zinc finger)"/>
    <property type="match status" value="1"/>
</dbReference>
<evidence type="ECO:0000256" key="8">
    <source>
        <dbReference type="ARBA" id="ARBA00022729"/>
    </source>
</evidence>
<dbReference type="GO" id="GO:0016020">
    <property type="term" value="C:membrane"/>
    <property type="evidence" value="ECO:0007669"/>
    <property type="project" value="UniProtKB-SubCell"/>
</dbReference>
<keyword evidence="5" id="KW-0808">Transferase</keyword>
<evidence type="ECO:0000256" key="1">
    <source>
        <dbReference type="ARBA" id="ARBA00000900"/>
    </source>
</evidence>
<keyword evidence="11" id="KW-0862">Zinc</keyword>
<dbReference type="PROSITE" id="PS50089">
    <property type="entry name" value="ZF_RING_2"/>
    <property type="match status" value="1"/>
</dbReference>
<dbReference type="EC" id="2.3.2.27" evidence="4"/>
<feature type="signal peptide" evidence="18">
    <location>
        <begin position="1"/>
        <end position="27"/>
    </location>
</feature>
<keyword evidence="21" id="KW-1185">Reference proteome</keyword>
<comment type="caution">
    <text evidence="20">The sequence shown here is derived from an EMBL/GenBank/DDBJ whole genome shotgun (WGS) entry which is preliminary data.</text>
</comment>
<keyword evidence="6 17" id="KW-0812">Transmembrane</keyword>
<dbReference type="SMART" id="SM00184">
    <property type="entry name" value="RING"/>
    <property type="match status" value="1"/>
</dbReference>
<feature type="domain" description="RING-type" evidence="19">
    <location>
        <begin position="131"/>
        <end position="173"/>
    </location>
</feature>
<keyword evidence="8 18" id="KW-0732">Signal</keyword>
<dbReference type="InterPro" id="IPR001841">
    <property type="entry name" value="Znf_RING"/>
</dbReference>
<feature type="region of interest" description="Disordered" evidence="16">
    <location>
        <begin position="26"/>
        <end position="49"/>
    </location>
</feature>
<dbReference type="EMBL" id="JBCNJP010000025">
    <property type="protein sequence ID" value="KAK9055256.1"/>
    <property type="molecule type" value="Genomic_DNA"/>
</dbReference>
<name>A0AAP0CEN9_9ASTR</name>
<keyword evidence="9 15" id="KW-0863">Zinc-finger</keyword>
<evidence type="ECO:0000256" key="12">
    <source>
        <dbReference type="ARBA" id="ARBA00022989"/>
    </source>
</evidence>
<dbReference type="GO" id="GO:0061630">
    <property type="term" value="F:ubiquitin protein ligase activity"/>
    <property type="evidence" value="ECO:0007669"/>
    <property type="project" value="UniProtKB-EC"/>
</dbReference>
<evidence type="ECO:0000256" key="17">
    <source>
        <dbReference type="SAM" id="Phobius"/>
    </source>
</evidence>
<comment type="pathway">
    <text evidence="3">Protein modification; protein ubiquitination.</text>
</comment>
<protein>
    <recommendedName>
        <fullName evidence="4">RING-type E3 ubiquitin transferase</fullName>
        <ecNumber evidence="4">2.3.2.27</ecNumber>
    </recommendedName>
</protein>
<evidence type="ECO:0000256" key="9">
    <source>
        <dbReference type="ARBA" id="ARBA00022771"/>
    </source>
</evidence>
<dbReference type="PANTHER" id="PTHR46539">
    <property type="entry name" value="E3 UBIQUITIN-PROTEIN LIGASE ATL42"/>
    <property type="match status" value="1"/>
</dbReference>
<evidence type="ECO:0000256" key="10">
    <source>
        <dbReference type="ARBA" id="ARBA00022786"/>
    </source>
</evidence>
<evidence type="ECO:0000256" key="16">
    <source>
        <dbReference type="SAM" id="MobiDB-lite"/>
    </source>
</evidence>
<dbReference type="AlphaFoldDB" id="A0AAP0CEN9"/>
<comment type="catalytic activity">
    <reaction evidence="1">
        <text>S-ubiquitinyl-[E2 ubiquitin-conjugating enzyme]-L-cysteine + [acceptor protein]-L-lysine = [E2 ubiquitin-conjugating enzyme]-L-cysteine + N(6)-ubiquitinyl-[acceptor protein]-L-lysine.</text>
        <dbReference type="EC" id="2.3.2.27"/>
    </reaction>
</comment>
<dbReference type="PANTHER" id="PTHR46539:SF2">
    <property type="entry name" value="RING-H2 FINGER PROTEIN ATL43"/>
    <property type="match status" value="1"/>
</dbReference>
<feature type="transmembrane region" description="Helical" evidence="17">
    <location>
        <begin position="56"/>
        <end position="77"/>
    </location>
</feature>
<gene>
    <name evidence="20" type="ORF">SSX86_026338</name>
</gene>
<evidence type="ECO:0000256" key="3">
    <source>
        <dbReference type="ARBA" id="ARBA00004906"/>
    </source>
</evidence>
<dbReference type="Proteomes" id="UP001408789">
    <property type="component" value="Unassembled WGS sequence"/>
</dbReference>
<reference evidence="20 21" key="1">
    <citation type="submission" date="2024-04" db="EMBL/GenBank/DDBJ databases">
        <title>The reference genome of an endangered Asteraceae, Deinandra increscens subsp. villosa, native to the Central Coast of California.</title>
        <authorList>
            <person name="Guilliams M."/>
            <person name="Hasenstab-Lehman K."/>
            <person name="Meyer R."/>
            <person name="Mcevoy S."/>
        </authorList>
    </citation>
    <scope>NUCLEOTIDE SEQUENCE [LARGE SCALE GENOMIC DNA]</scope>
    <source>
        <tissue evidence="20">Leaf</tissue>
    </source>
</reference>
<evidence type="ECO:0000256" key="2">
    <source>
        <dbReference type="ARBA" id="ARBA00004167"/>
    </source>
</evidence>
<organism evidence="20 21">
    <name type="scientific">Deinandra increscens subsp. villosa</name>
    <dbReference type="NCBI Taxonomy" id="3103831"/>
    <lineage>
        <taxon>Eukaryota</taxon>
        <taxon>Viridiplantae</taxon>
        <taxon>Streptophyta</taxon>
        <taxon>Embryophyta</taxon>
        <taxon>Tracheophyta</taxon>
        <taxon>Spermatophyta</taxon>
        <taxon>Magnoliopsida</taxon>
        <taxon>eudicotyledons</taxon>
        <taxon>Gunneridae</taxon>
        <taxon>Pentapetalae</taxon>
        <taxon>asterids</taxon>
        <taxon>campanulids</taxon>
        <taxon>Asterales</taxon>
        <taxon>Asteraceae</taxon>
        <taxon>Asteroideae</taxon>
        <taxon>Heliantheae alliance</taxon>
        <taxon>Madieae</taxon>
        <taxon>Madiinae</taxon>
        <taxon>Deinandra</taxon>
    </lineage>
</organism>
<keyword evidence="10" id="KW-0833">Ubl conjugation pathway</keyword>
<feature type="region of interest" description="Disordered" evidence="16">
    <location>
        <begin position="259"/>
        <end position="278"/>
    </location>
</feature>
<evidence type="ECO:0000256" key="6">
    <source>
        <dbReference type="ARBA" id="ARBA00022692"/>
    </source>
</evidence>
<evidence type="ECO:0000256" key="5">
    <source>
        <dbReference type="ARBA" id="ARBA00022679"/>
    </source>
</evidence>
<evidence type="ECO:0000256" key="15">
    <source>
        <dbReference type="PROSITE-ProRule" id="PRU00175"/>
    </source>
</evidence>
<sequence>MGYKPQWHPPTPLTLTIFLLLSTTASSLSPPPLPPPPTSPPPPPPPPHNFPLKPSMTIVVGVLTTIFSLTFLLLLYAKHCRRSSNHNRYPPAGELIRSTDRDNSGIDRTIIESLPVFRFGSLSGQKDGLECAVCLSVFDPSEVLRLLPKCKHAFHVECVDTWLDAHSTCPLCRYRVDPEDIFLILGENQFSRENDIETGEEREREVALRRVSGRHSSAGENGTGLQISVEISPSPSPPFPAAISVAGSRRSLDSWNGKKKAANSKKMKMKMKKRDETTPVYVDRHRKDGMLLEAVAEEERRRRRRKRLEHRIVVGTQRWSDVQPSDLLYLRSEMIVLGDVRRLKRSRPSVLHEGNNGWWQSGRGVINSRSVSEMTGLSRFGSNGEAGVVSRLLARLSEPKSGRNSSSSNV</sequence>
<dbReference type="SUPFAM" id="SSF57850">
    <property type="entry name" value="RING/U-box"/>
    <property type="match status" value="1"/>
</dbReference>
<dbReference type="InterPro" id="IPR013083">
    <property type="entry name" value="Znf_RING/FYVE/PHD"/>
</dbReference>
<evidence type="ECO:0000256" key="13">
    <source>
        <dbReference type="ARBA" id="ARBA00023136"/>
    </source>
</evidence>
<comment type="similarity">
    <text evidence="14">Belongs to the RING-type zinc finger family. ATL subfamily.</text>
</comment>
<keyword evidence="13 17" id="KW-0472">Membrane</keyword>
<keyword evidence="12 17" id="KW-1133">Transmembrane helix</keyword>
<dbReference type="CDD" id="cd16461">
    <property type="entry name" value="RING-H2_EL5-like"/>
    <property type="match status" value="1"/>
</dbReference>
<dbReference type="FunFam" id="3.30.40.10:FF:000285">
    <property type="entry name" value="RING-H2 finger protein ATL43"/>
    <property type="match status" value="1"/>
</dbReference>
<keyword evidence="7" id="KW-0479">Metal-binding</keyword>
<evidence type="ECO:0000313" key="21">
    <source>
        <dbReference type="Proteomes" id="UP001408789"/>
    </source>
</evidence>
<accession>A0AAP0CEN9</accession>
<evidence type="ECO:0000256" key="18">
    <source>
        <dbReference type="SAM" id="SignalP"/>
    </source>
</evidence>
<evidence type="ECO:0000313" key="20">
    <source>
        <dbReference type="EMBL" id="KAK9055256.1"/>
    </source>
</evidence>
<evidence type="ECO:0000259" key="19">
    <source>
        <dbReference type="PROSITE" id="PS50089"/>
    </source>
</evidence>
<feature type="compositionally biased region" description="Basic residues" evidence="16">
    <location>
        <begin position="259"/>
        <end position="272"/>
    </location>
</feature>